<dbReference type="GO" id="GO:0005737">
    <property type="term" value="C:cytoplasm"/>
    <property type="evidence" value="ECO:0007669"/>
    <property type="project" value="TreeGrafter"/>
</dbReference>
<dbReference type="InterPro" id="IPR039891">
    <property type="entry name" value="VWA8"/>
</dbReference>
<evidence type="ECO:0000313" key="3">
    <source>
        <dbReference type="EMBL" id="OEU16352.1"/>
    </source>
</evidence>
<feature type="region of interest" description="Disordered" evidence="1">
    <location>
        <begin position="843"/>
        <end position="896"/>
    </location>
</feature>
<dbReference type="InterPro" id="IPR027417">
    <property type="entry name" value="P-loop_NTPase"/>
</dbReference>
<dbReference type="InterPro" id="IPR036465">
    <property type="entry name" value="vWFA_dom_sf"/>
</dbReference>
<feature type="domain" description="ATPase dynein-related AAA" evidence="2">
    <location>
        <begin position="278"/>
        <end position="395"/>
    </location>
</feature>
<sequence>MMAKDSLQQDMLLIGPPGSGEVHRRRLALSYAEMMQKPIEILTISGDLTESDLKQRREIVNNNIDGTHIKFIDQAPVRAAKYGRLLLLDGIEKAERNVLPTLNNLLENREMHLEDGTILLPHHRCQELSDSSSSSSSFLTPIHPDFRVIALGVPSPPFPGRSLDPPFRSRFQIRRVDNPSSEELYEQLLVGMGSNNNENDISLAKSFSHSIDDNSHLKITFETDLKLSTEQSTQDSPSVSAQTGGRPINLTSSPHIVHTLGFRKALSAMIQEHASGNDFLLVSPKGEGKTTYAQEFAAMLGYDTHLFAIYSEMTSQDLLQRRSTDPLTGETRWEDSPLIQAAKKGDICVLDGIEKLRPDVLSSLQSLIVDRDIPFPDGRLVSVHPSFRVIALASLPLGGDSIRWITPNLMAMFSTIRIPTPTDECLRAILKRYASSEEVSDLALDAILALRGRLTDAVAEECGIAPLSTRNMIQVARRMVLHDDLHHVLSSIFLLDLLPPRQRLLLDTVFNEVRITETKPTFNKDPNKDLMVSIGENDITIGSLVIPRGYVRRPEMVPSPGAYDISAHLQIIHDLLRDWKGGERSFLLLGNQGVGKNKIIDRLCQIANWEREYIQLHRDSTIGQLTLTPQLEDGKIIWNDSPLIRAVRDGCALLIDEADKAPVEVVSVLKGLVEDGELLLADGRRISRYGDSSDPNIIRIHPNFSLWVLANRPGFPFHGNDFFREIGDCFNTRVVNNPDLDSEISLLTSYAPSLNRKIIRAIASSFSDLRRLSDDGDLNYPYSTREAIAVVKHLEKFPEDGIVVALHNILDFDSYDKQTYLMLGNTFQKHGIGISDYSSWKEELDKDGNSLDPPKTDTPKFGKWDENNDPHVGGNQWAGGTGGSDTAGLGGRGGPYRLDRGHRVHQVSDESKEEVSEQAKLASAQIAKKALEERLRKIGMGEEEYDMYEDFSAQIQKDVSRLKGILINVESRKTDRGWLKRQTYGEIDDAKLVDGITGDKYIYKRRGSIDSPSNEQNNIRFVMDVSGSMYRFNGYDQRLIRCLEAALLIMESFQCNIGESNVFDYSIVGHSGDSPCIPFVDWTMPPGNEKDRLQVLQSMMAHSQYCRSGDFTLEAMTKAIDEVSSRGSSDDGNNGTVICLSDANLARYGIDPRQLGRIIDYGTQKGVKTYIVLIASFGEEADDIKKSLPVGSGYICMETSELPKAVRDILTSGVLK</sequence>
<proteinExistence type="predicted"/>
<dbReference type="SUPFAM" id="SSF53300">
    <property type="entry name" value="vWA-like"/>
    <property type="match status" value="1"/>
</dbReference>
<dbReference type="GO" id="GO:0005524">
    <property type="term" value="F:ATP binding"/>
    <property type="evidence" value="ECO:0007669"/>
    <property type="project" value="InterPro"/>
</dbReference>
<dbReference type="SUPFAM" id="SSF52540">
    <property type="entry name" value="P-loop containing nucleoside triphosphate hydrolases"/>
    <property type="match status" value="3"/>
</dbReference>
<protein>
    <submittedName>
        <fullName evidence="3">AAA_5-domain-containing protein</fullName>
    </submittedName>
</protein>
<dbReference type="Gene3D" id="3.40.50.410">
    <property type="entry name" value="von Willebrand factor, type A domain"/>
    <property type="match status" value="1"/>
</dbReference>
<feature type="domain" description="ATPase dynein-related AAA" evidence="2">
    <location>
        <begin position="586"/>
        <end position="691"/>
    </location>
</feature>
<dbReference type="Proteomes" id="UP000095751">
    <property type="component" value="Unassembled WGS sequence"/>
</dbReference>
<dbReference type="KEGG" id="fcy:FRACYDRAFT_169419"/>
<dbReference type="InParanoid" id="A0A1E7FDU6"/>
<organism evidence="3 4">
    <name type="scientific">Fragilariopsis cylindrus CCMP1102</name>
    <dbReference type="NCBI Taxonomy" id="635003"/>
    <lineage>
        <taxon>Eukaryota</taxon>
        <taxon>Sar</taxon>
        <taxon>Stramenopiles</taxon>
        <taxon>Ochrophyta</taxon>
        <taxon>Bacillariophyta</taxon>
        <taxon>Bacillariophyceae</taxon>
        <taxon>Bacillariophycidae</taxon>
        <taxon>Bacillariales</taxon>
        <taxon>Bacillariaceae</taxon>
        <taxon>Fragilariopsis</taxon>
    </lineage>
</organism>
<dbReference type="GO" id="GO:0016887">
    <property type="term" value="F:ATP hydrolysis activity"/>
    <property type="evidence" value="ECO:0007669"/>
    <property type="project" value="InterPro"/>
</dbReference>
<dbReference type="Pfam" id="PF07728">
    <property type="entry name" value="AAA_5"/>
    <property type="match status" value="3"/>
</dbReference>
<evidence type="ECO:0000256" key="1">
    <source>
        <dbReference type="SAM" id="MobiDB-lite"/>
    </source>
</evidence>
<dbReference type="PANTHER" id="PTHR21610:SF9">
    <property type="entry name" value="VON WILLEBRAND FACTOR A DOMAIN-CONTAINING PROTEIN 8"/>
    <property type="match status" value="1"/>
</dbReference>
<reference evidence="3 4" key="1">
    <citation type="submission" date="2016-09" db="EMBL/GenBank/DDBJ databases">
        <title>Extensive genetic diversity and differential bi-allelic expression allows diatom success in the polar Southern Ocean.</title>
        <authorList>
            <consortium name="DOE Joint Genome Institute"/>
            <person name="Mock T."/>
            <person name="Otillar R.P."/>
            <person name="Strauss J."/>
            <person name="Dupont C."/>
            <person name="Frickenhaus S."/>
            <person name="Maumus F."/>
            <person name="Mcmullan M."/>
            <person name="Sanges R."/>
            <person name="Schmutz J."/>
            <person name="Toseland A."/>
            <person name="Valas R."/>
            <person name="Veluchamy A."/>
            <person name="Ward B.J."/>
            <person name="Allen A."/>
            <person name="Barry K."/>
            <person name="Falciatore A."/>
            <person name="Ferrante M."/>
            <person name="Fortunato A.E."/>
            <person name="Gloeckner G."/>
            <person name="Gruber A."/>
            <person name="Hipkin R."/>
            <person name="Janech M."/>
            <person name="Kroth P."/>
            <person name="Leese F."/>
            <person name="Lindquist E."/>
            <person name="Lyon B.R."/>
            <person name="Martin J."/>
            <person name="Mayer C."/>
            <person name="Parker M."/>
            <person name="Quesneville H."/>
            <person name="Raymond J."/>
            <person name="Uhlig C."/>
            <person name="Valentin K.U."/>
            <person name="Worden A.Z."/>
            <person name="Armbrust E.V."/>
            <person name="Bowler C."/>
            <person name="Green B."/>
            <person name="Moulton V."/>
            <person name="Van Oosterhout C."/>
            <person name="Grigoriev I."/>
        </authorList>
    </citation>
    <scope>NUCLEOTIDE SEQUENCE [LARGE SCALE GENOMIC DNA]</scope>
    <source>
        <strain evidence="3 4">CCMP1102</strain>
    </source>
</reference>
<dbReference type="InterPro" id="IPR011704">
    <property type="entry name" value="ATPase_dyneun-rel_AAA"/>
</dbReference>
<keyword evidence="4" id="KW-1185">Reference proteome</keyword>
<evidence type="ECO:0000313" key="4">
    <source>
        <dbReference type="Proteomes" id="UP000095751"/>
    </source>
</evidence>
<dbReference type="AlphaFoldDB" id="A0A1E7FDU6"/>
<feature type="region of interest" description="Disordered" evidence="1">
    <location>
        <begin position="228"/>
        <end position="250"/>
    </location>
</feature>
<dbReference type="EMBL" id="KV784358">
    <property type="protein sequence ID" value="OEU16352.1"/>
    <property type="molecule type" value="Genomic_DNA"/>
</dbReference>
<dbReference type="OrthoDB" id="5186at2759"/>
<dbReference type="Gene3D" id="3.40.50.300">
    <property type="entry name" value="P-loop containing nucleotide triphosphate hydrolases"/>
    <property type="match status" value="3"/>
</dbReference>
<dbReference type="PANTHER" id="PTHR21610">
    <property type="entry name" value="VON WILLEBRAND FACTOR A DOMAIN-CONTAINING PROTEIN 8"/>
    <property type="match status" value="1"/>
</dbReference>
<name>A0A1E7FDU6_9STRA</name>
<evidence type="ECO:0000259" key="2">
    <source>
        <dbReference type="Pfam" id="PF07728"/>
    </source>
</evidence>
<feature type="domain" description="ATPase dynein-related AAA" evidence="2">
    <location>
        <begin position="10"/>
        <end position="171"/>
    </location>
</feature>
<accession>A0A1E7FDU6</accession>
<feature type="compositionally biased region" description="Basic and acidic residues" evidence="1">
    <location>
        <begin position="843"/>
        <end position="869"/>
    </location>
</feature>
<feature type="compositionally biased region" description="Gly residues" evidence="1">
    <location>
        <begin position="876"/>
        <end position="894"/>
    </location>
</feature>
<gene>
    <name evidence="3" type="ORF">FRACYDRAFT_169419</name>
</gene>